<gene>
    <name evidence="3" type="ORF">SCP_0407760</name>
</gene>
<dbReference type="SUPFAM" id="SSF56801">
    <property type="entry name" value="Acetyl-CoA synthetase-like"/>
    <property type="match status" value="1"/>
</dbReference>
<dbReference type="OrthoDB" id="1700726at2759"/>
<keyword evidence="1" id="KW-0812">Transmembrane</keyword>
<dbReference type="GO" id="GO:0016020">
    <property type="term" value="C:membrane"/>
    <property type="evidence" value="ECO:0007669"/>
    <property type="project" value="TreeGrafter"/>
</dbReference>
<dbReference type="PANTHER" id="PTHR43272:SF11">
    <property type="entry name" value="AMP-DEPENDENT SYNTHETASE_LIGASE DOMAIN-CONTAINING PROTEIN"/>
    <property type="match status" value="1"/>
</dbReference>
<dbReference type="InterPro" id="IPR000873">
    <property type="entry name" value="AMP-dep_synth/lig_dom"/>
</dbReference>
<proteinExistence type="predicted"/>
<feature type="domain" description="AMP-dependent synthetase/ligase" evidence="2">
    <location>
        <begin position="97"/>
        <end position="527"/>
    </location>
</feature>
<dbReference type="EMBL" id="BFAD01000004">
    <property type="protein sequence ID" value="GBE82392.1"/>
    <property type="molecule type" value="Genomic_DNA"/>
</dbReference>
<dbReference type="STRING" id="139825.A0A401GJR1"/>
<name>A0A401GJR1_9APHY</name>
<accession>A0A401GJR1</accession>
<dbReference type="GeneID" id="38779309"/>
<dbReference type="InterPro" id="IPR042099">
    <property type="entry name" value="ANL_N_sf"/>
</dbReference>
<evidence type="ECO:0000256" key="1">
    <source>
        <dbReference type="SAM" id="Phobius"/>
    </source>
</evidence>
<dbReference type="AlphaFoldDB" id="A0A401GJR1"/>
<keyword evidence="4" id="KW-1185">Reference proteome</keyword>
<dbReference type="PANTHER" id="PTHR43272">
    <property type="entry name" value="LONG-CHAIN-FATTY-ACID--COA LIGASE"/>
    <property type="match status" value="1"/>
</dbReference>
<sequence length="568" mass="60953">MALSDFIITDDLTVVLGLVAICLFLLHNLYKPQSLVHPILLGRQSDVARVRNPGESATYRNYSTGMMGRFPARPTKDQHCILDLVRPDADAPRTLWSTKITNPELRERVSSFANGLVRYAGLVPQESNVLLLLNDSIEFIISDLALASASLPSFLLTSLRLLSPLLESHPPTAIVTHADMLPSLLEVIYDSHESGHHTIIVVGNFDNSVAASVGHVRLLRWESVEREGAQGDKLILPDLHPQDIFSVSFFEGLSGELEGTQLTHENLTAGVASVRALLPLSSAMSPLDTLISAFPLNTPYGRAVAYTAIYEGTSFATLDSTKLISSGGAAATALADLASANSFPIPSPTILFIKPSHLNSLSSEIIDKAKASSPLLYHLGWRHKLSGILEGFITKRSLWDRLVFDSARVNVMDKGAGTVRGVIVGGEPLEAQTLVLCRIALSVPLVNAYIHPLVTGPVFASHPLDLQTFPSAVSSSSSAADAYTFSYLAPVGPPSVNVEVKLRGVDDSAVEAGADPCGALFAAGPVVGTLLRLQDNQDEYELGWVELGERAKVATNGTFKVVEDKGRK</sequence>
<evidence type="ECO:0000313" key="4">
    <source>
        <dbReference type="Proteomes" id="UP000287166"/>
    </source>
</evidence>
<dbReference type="GO" id="GO:0004467">
    <property type="term" value="F:long-chain fatty acid-CoA ligase activity"/>
    <property type="evidence" value="ECO:0007669"/>
    <property type="project" value="TreeGrafter"/>
</dbReference>
<dbReference type="GO" id="GO:0005783">
    <property type="term" value="C:endoplasmic reticulum"/>
    <property type="evidence" value="ECO:0007669"/>
    <property type="project" value="TreeGrafter"/>
</dbReference>
<dbReference type="Pfam" id="PF00501">
    <property type="entry name" value="AMP-binding"/>
    <property type="match status" value="1"/>
</dbReference>
<evidence type="ECO:0000259" key="2">
    <source>
        <dbReference type="Pfam" id="PF00501"/>
    </source>
</evidence>
<reference evidence="3 4" key="1">
    <citation type="journal article" date="2018" name="Sci. Rep.">
        <title>Genome sequence of the cauliflower mushroom Sparassis crispa (Hanabiratake) and its association with beneficial usage.</title>
        <authorList>
            <person name="Kiyama R."/>
            <person name="Furutani Y."/>
            <person name="Kawaguchi K."/>
            <person name="Nakanishi T."/>
        </authorList>
    </citation>
    <scope>NUCLEOTIDE SEQUENCE [LARGE SCALE GENOMIC DNA]</scope>
</reference>
<feature type="transmembrane region" description="Helical" evidence="1">
    <location>
        <begin position="12"/>
        <end position="30"/>
    </location>
</feature>
<evidence type="ECO:0000313" key="3">
    <source>
        <dbReference type="EMBL" id="GBE82392.1"/>
    </source>
</evidence>
<comment type="caution">
    <text evidence="3">The sequence shown here is derived from an EMBL/GenBank/DDBJ whole genome shotgun (WGS) entry which is preliminary data.</text>
</comment>
<dbReference type="Gene3D" id="3.40.50.12780">
    <property type="entry name" value="N-terminal domain of ligase-like"/>
    <property type="match status" value="1"/>
</dbReference>
<protein>
    <submittedName>
        <fullName evidence="3">Acetyl-CoA synthetase-like protein</fullName>
    </submittedName>
</protein>
<dbReference type="RefSeq" id="XP_027613305.1">
    <property type="nucleotide sequence ID" value="XM_027757504.1"/>
</dbReference>
<keyword evidence="1" id="KW-0472">Membrane</keyword>
<keyword evidence="1" id="KW-1133">Transmembrane helix</keyword>
<dbReference type="InParanoid" id="A0A401GJR1"/>
<organism evidence="3 4">
    <name type="scientific">Sparassis crispa</name>
    <dbReference type="NCBI Taxonomy" id="139825"/>
    <lineage>
        <taxon>Eukaryota</taxon>
        <taxon>Fungi</taxon>
        <taxon>Dikarya</taxon>
        <taxon>Basidiomycota</taxon>
        <taxon>Agaricomycotina</taxon>
        <taxon>Agaricomycetes</taxon>
        <taxon>Polyporales</taxon>
        <taxon>Sparassidaceae</taxon>
        <taxon>Sparassis</taxon>
    </lineage>
</organism>
<dbReference type="Proteomes" id="UP000287166">
    <property type="component" value="Unassembled WGS sequence"/>
</dbReference>